<dbReference type="NCBIfam" id="TIGR00229">
    <property type="entry name" value="sensory_box"/>
    <property type="match status" value="1"/>
</dbReference>
<dbReference type="PRINTS" id="PR00344">
    <property type="entry name" value="BCTRLSENSOR"/>
</dbReference>
<dbReference type="SMART" id="SM00388">
    <property type="entry name" value="HisKA"/>
    <property type="match status" value="1"/>
</dbReference>
<protein>
    <recommendedName>
        <fullName evidence="2">histidine kinase</fullName>
        <ecNumber evidence="2">2.7.13.3</ecNumber>
    </recommendedName>
</protein>
<dbReference type="KEGG" id="amaq:GO499_06495"/>
<evidence type="ECO:0000256" key="3">
    <source>
        <dbReference type="ARBA" id="ARBA00022553"/>
    </source>
</evidence>
<dbReference type="InterPro" id="IPR036890">
    <property type="entry name" value="HATPase_C_sf"/>
</dbReference>
<dbReference type="CDD" id="cd00130">
    <property type="entry name" value="PAS"/>
    <property type="match status" value="1"/>
</dbReference>
<dbReference type="Pfam" id="PF02518">
    <property type="entry name" value="HATPase_c"/>
    <property type="match status" value="1"/>
</dbReference>
<dbReference type="SMART" id="SM00091">
    <property type="entry name" value="PAS"/>
    <property type="match status" value="2"/>
</dbReference>
<dbReference type="Gene3D" id="1.10.287.130">
    <property type="match status" value="1"/>
</dbReference>
<dbReference type="Gene3D" id="3.30.565.10">
    <property type="entry name" value="Histidine kinase-like ATPase, C-terminal domain"/>
    <property type="match status" value="1"/>
</dbReference>
<dbReference type="InterPro" id="IPR036097">
    <property type="entry name" value="HisK_dim/P_sf"/>
</dbReference>
<dbReference type="SUPFAM" id="SSF52172">
    <property type="entry name" value="CheY-like"/>
    <property type="match status" value="1"/>
</dbReference>
<dbReference type="Pfam" id="PF00512">
    <property type="entry name" value="HisKA"/>
    <property type="match status" value="1"/>
</dbReference>
<keyword evidence="5" id="KW-0812">Transmembrane</keyword>
<dbReference type="InterPro" id="IPR035965">
    <property type="entry name" value="PAS-like_dom_sf"/>
</dbReference>
<dbReference type="InterPro" id="IPR003594">
    <property type="entry name" value="HATPase_dom"/>
</dbReference>
<proteinExistence type="predicted"/>
<evidence type="ECO:0000259" key="6">
    <source>
        <dbReference type="PROSITE" id="PS50109"/>
    </source>
</evidence>
<sequence>MYADVRVGDIPLGPLSGLIVAVIVYFTIGKLQDTTESRAFNQYFDSSDSVVFLVSRRGSILRTNSKAGNIRGLLANYLATGTAESETLIYSLGREAAVKGQSTRMILWKSSPASILVRQLGNGAQIWSISEMNTSSANMPARDVGDGSAKADVPRQEDDLFQKLPVGLVRINLEGRMTYLNAAAQNLLDEEAVPGKRFADHVEGLGRSIPERLEDAFAGRAQSRSEVARCHRDGSEVFLQVNMIRVVEDDDPLVLAVVSDATELKTLEAQFVQSQKMQAVGQLAGGIAHDFNNLLTAIHGHCDLLLLRHDHGDPEHGDLIQIRQNANRAAALVRQLLAFSRKQTLRLNVLHLYDTMAELAHLLNRLLGEKVQLNLENLEDIWAVRVDERQLEQVIVNLVVNARDAMGEGGVVTLRTRNLELDEALRRDRANVPAGRYSVIEVHDTGEGIPPNLLNKIFEPFYTTKRVGEGTGLGLSTAYGIIKQSGGFIFVDSALGQGTCFTIYLPVYDGPAVAEAGANLLAPSEEESVPDLTGRGVVLLVEDEAPVRSFAARALRMRGYEVLEADCGEAALALVEENDTHVDLFVSDVVMPGIDGPSWVRQALQLRPDVSTIFVSGYAEDAFKDGHEEIPRSSFLAKPFSLNDLTGRVREHMDRYGQNRLH</sequence>
<accession>A0A6P1SW27</accession>
<name>A0A6P1SW27_9RHOB</name>
<keyword evidence="9" id="KW-1185">Reference proteome</keyword>
<dbReference type="InterPro" id="IPR013656">
    <property type="entry name" value="PAS_4"/>
</dbReference>
<evidence type="ECO:0000313" key="9">
    <source>
        <dbReference type="Proteomes" id="UP000464495"/>
    </source>
</evidence>
<dbReference type="SUPFAM" id="SSF47384">
    <property type="entry name" value="Homodimeric domain of signal transducing histidine kinase"/>
    <property type="match status" value="1"/>
</dbReference>
<dbReference type="AlphaFoldDB" id="A0A6P1SW27"/>
<reference evidence="8 9" key="1">
    <citation type="submission" date="2019-12" db="EMBL/GenBank/DDBJ databases">
        <title>Complete genome sequence of Algicella marina strain 9Alg 56(T) isolated from the red alga Tichocarpus crinitus.</title>
        <authorList>
            <person name="Kim S.-G."/>
            <person name="Nedashkovskaya O.I."/>
        </authorList>
    </citation>
    <scope>NUCLEOTIDE SEQUENCE [LARGE SCALE GENOMIC DNA]</scope>
    <source>
        <strain evidence="8 9">9Alg 56</strain>
    </source>
</reference>
<dbReference type="InterPro" id="IPR001789">
    <property type="entry name" value="Sig_transdc_resp-reg_receiver"/>
</dbReference>
<dbReference type="PANTHER" id="PTHR43065:SF42">
    <property type="entry name" value="TWO-COMPONENT SENSOR PPRA"/>
    <property type="match status" value="1"/>
</dbReference>
<evidence type="ECO:0000313" key="8">
    <source>
        <dbReference type="EMBL" id="QHQ34874.1"/>
    </source>
</evidence>
<dbReference type="GO" id="GO:0000155">
    <property type="term" value="F:phosphorelay sensor kinase activity"/>
    <property type="evidence" value="ECO:0007669"/>
    <property type="project" value="InterPro"/>
</dbReference>
<dbReference type="InterPro" id="IPR000014">
    <property type="entry name" value="PAS"/>
</dbReference>
<feature type="transmembrane region" description="Helical" evidence="5">
    <location>
        <begin position="12"/>
        <end position="28"/>
    </location>
</feature>
<dbReference type="InterPro" id="IPR011006">
    <property type="entry name" value="CheY-like_superfamily"/>
</dbReference>
<evidence type="ECO:0000256" key="1">
    <source>
        <dbReference type="ARBA" id="ARBA00000085"/>
    </source>
</evidence>
<dbReference type="CDD" id="cd00082">
    <property type="entry name" value="HisKA"/>
    <property type="match status" value="1"/>
</dbReference>
<evidence type="ECO:0000256" key="2">
    <source>
        <dbReference type="ARBA" id="ARBA00012438"/>
    </source>
</evidence>
<dbReference type="Gene3D" id="3.40.50.2300">
    <property type="match status" value="1"/>
</dbReference>
<evidence type="ECO:0000259" key="7">
    <source>
        <dbReference type="PROSITE" id="PS50110"/>
    </source>
</evidence>
<dbReference type="Proteomes" id="UP000464495">
    <property type="component" value="Chromosome"/>
</dbReference>
<dbReference type="SUPFAM" id="SSF55785">
    <property type="entry name" value="PYP-like sensor domain (PAS domain)"/>
    <property type="match status" value="1"/>
</dbReference>
<evidence type="ECO:0000256" key="4">
    <source>
        <dbReference type="PROSITE-ProRule" id="PRU00169"/>
    </source>
</evidence>
<dbReference type="EC" id="2.7.13.3" evidence="2"/>
<dbReference type="EMBL" id="CP046620">
    <property type="protein sequence ID" value="QHQ34874.1"/>
    <property type="molecule type" value="Genomic_DNA"/>
</dbReference>
<dbReference type="InterPro" id="IPR003661">
    <property type="entry name" value="HisK_dim/P_dom"/>
</dbReference>
<organism evidence="8 9">
    <name type="scientific">Algicella marina</name>
    <dbReference type="NCBI Taxonomy" id="2683284"/>
    <lineage>
        <taxon>Bacteria</taxon>
        <taxon>Pseudomonadati</taxon>
        <taxon>Pseudomonadota</taxon>
        <taxon>Alphaproteobacteria</taxon>
        <taxon>Rhodobacterales</taxon>
        <taxon>Paracoccaceae</taxon>
        <taxon>Algicella</taxon>
    </lineage>
</organism>
<feature type="domain" description="Response regulatory" evidence="7">
    <location>
        <begin position="537"/>
        <end position="653"/>
    </location>
</feature>
<dbReference type="Gene3D" id="3.30.450.20">
    <property type="entry name" value="PAS domain"/>
    <property type="match status" value="1"/>
</dbReference>
<dbReference type="RefSeq" id="WP_161861440.1">
    <property type="nucleotide sequence ID" value="NZ_CP046620.1"/>
</dbReference>
<keyword evidence="5" id="KW-1133">Transmembrane helix</keyword>
<dbReference type="InterPro" id="IPR004358">
    <property type="entry name" value="Sig_transdc_His_kin-like_C"/>
</dbReference>
<keyword evidence="3 4" id="KW-0597">Phosphoprotein</keyword>
<dbReference type="Pfam" id="PF08448">
    <property type="entry name" value="PAS_4"/>
    <property type="match status" value="1"/>
</dbReference>
<dbReference type="PROSITE" id="PS50109">
    <property type="entry name" value="HIS_KIN"/>
    <property type="match status" value="1"/>
</dbReference>
<dbReference type="InterPro" id="IPR005467">
    <property type="entry name" value="His_kinase_dom"/>
</dbReference>
<feature type="modified residue" description="4-aspartylphosphate" evidence="4">
    <location>
        <position position="588"/>
    </location>
</feature>
<keyword evidence="5" id="KW-0472">Membrane</keyword>
<dbReference type="SMART" id="SM00387">
    <property type="entry name" value="HATPase_c"/>
    <property type="match status" value="1"/>
</dbReference>
<dbReference type="SMART" id="SM00448">
    <property type="entry name" value="REC"/>
    <property type="match status" value="1"/>
</dbReference>
<dbReference type="PROSITE" id="PS50110">
    <property type="entry name" value="RESPONSE_REGULATORY"/>
    <property type="match status" value="1"/>
</dbReference>
<dbReference type="SUPFAM" id="SSF55874">
    <property type="entry name" value="ATPase domain of HSP90 chaperone/DNA topoisomerase II/histidine kinase"/>
    <property type="match status" value="1"/>
</dbReference>
<dbReference type="Pfam" id="PF00072">
    <property type="entry name" value="Response_reg"/>
    <property type="match status" value="1"/>
</dbReference>
<dbReference type="FunFam" id="1.10.287.130:FF:000037">
    <property type="entry name" value="Hybrid sensor histidine kinase/response regulator"/>
    <property type="match status" value="1"/>
</dbReference>
<evidence type="ECO:0000256" key="5">
    <source>
        <dbReference type="SAM" id="Phobius"/>
    </source>
</evidence>
<comment type="catalytic activity">
    <reaction evidence="1">
        <text>ATP + protein L-histidine = ADP + protein N-phospho-L-histidine.</text>
        <dbReference type="EC" id="2.7.13.3"/>
    </reaction>
</comment>
<gene>
    <name evidence="8" type="ORF">GO499_06495</name>
</gene>
<feature type="domain" description="Histidine kinase" evidence="6">
    <location>
        <begin position="286"/>
        <end position="509"/>
    </location>
</feature>
<dbReference type="PANTHER" id="PTHR43065">
    <property type="entry name" value="SENSOR HISTIDINE KINASE"/>
    <property type="match status" value="1"/>
</dbReference>